<feature type="domain" description="HAMP" evidence="7">
    <location>
        <begin position="126"/>
        <end position="177"/>
    </location>
</feature>
<dbReference type="InterPro" id="IPR004089">
    <property type="entry name" value="MCPsignal_dom"/>
</dbReference>
<dbReference type="eggNOG" id="arCOG02838">
    <property type="taxonomic scope" value="Archaea"/>
</dbReference>
<evidence type="ECO:0000256" key="1">
    <source>
        <dbReference type="ARBA" id="ARBA00023224"/>
    </source>
</evidence>
<dbReference type="Gene3D" id="1.10.287.950">
    <property type="entry name" value="Methyl-accepting chemotaxis protein"/>
    <property type="match status" value="1"/>
</dbReference>
<accession>M0MAJ7</accession>
<organism evidence="8 9">
    <name type="scientific">Halobiforma nitratireducens JCM 10879</name>
    <dbReference type="NCBI Taxonomy" id="1227454"/>
    <lineage>
        <taxon>Archaea</taxon>
        <taxon>Methanobacteriati</taxon>
        <taxon>Methanobacteriota</taxon>
        <taxon>Stenosarchaea group</taxon>
        <taxon>Halobacteria</taxon>
        <taxon>Halobacteriales</taxon>
        <taxon>Natrialbaceae</taxon>
        <taxon>Halobiforma</taxon>
    </lineage>
</organism>
<dbReference type="InterPro" id="IPR013702">
    <property type="entry name" value="FIST_domain_N"/>
</dbReference>
<dbReference type="Pfam" id="PF00015">
    <property type="entry name" value="MCPsignal"/>
    <property type="match status" value="1"/>
</dbReference>
<dbReference type="STRING" id="1227454.C446_04995"/>
<evidence type="ECO:0000256" key="3">
    <source>
        <dbReference type="PROSITE-ProRule" id="PRU00284"/>
    </source>
</evidence>
<dbReference type="CDD" id="cd11386">
    <property type="entry name" value="MCP_signal"/>
    <property type="match status" value="1"/>
</dbReference>
<proteinExistence type="inferred from homology"/>
<feature type="compositionally biased region" description="Polar residues" evidence="5">
    <location>
        <begin position="521"/>
        <end position="532"/>
    </location>
</feature>
<dbReference type="RefSeq" id="WP_006671956.1">
    <property type="nucleotide sequence ID" value="NZ_AOMA01000063.1"/>
</dbReference>
<gene>
    <name evidence="8" type="ORF">C446_04995</name>
</gene>
<dbReference type="PROSITE" id="PS50111">
    <property type="entry name" value="CHEMOTAXIS_TRANSDUC_2"/>
    <property type="match status" value="1"/>
</dbReference>
<keyword evidence="4" id="KW-0175">Coiled coil</keyword>
<dbReference type="OrthoDB" id="140075at2157"/>
<dbReference type="InterPro" id="IPR004090">
    <property type="entry name" value="Chemotax_Me-accpt_rcpt"/>
</dbReference>
<evidence type="ECO:0000313" key="8">
    <source>
        <dbReference type="EMBL" id="EMA41644.1"/>
    </source>
</evidence>
<dbReference type="GO" id="GO:0016020">
    <property type="term" value="C:membrane"/>
    <property type="evidence" value="ECO:0007669"/>
    <property type="project" value="InterPro"/>
</dbReference>
<evidence type="ECO:0008006" key="10">
    <source>
        <dbReference type="Google" id="ProtNLM"/>
    </source>
</evidence>
<dbReference type="SMART" id="SM00897">
    <property type="entry name" value="FIST"/>
    <property type="match status" value="1"/>
</dbReference>
<dbReference type="PATRIC" id="fig|1227454.3.peg.987"/>
<dbReference type="Pfam" id="PF08495">
    <property type="entry name" value="FIST"/>
    <property type="match status" value="1"/>
</dbReference>
<dbReference type="PROSITE" id="PS50885">
    <property type="entry name" value="HAMP"/>
    <property type="match status" value="1"/>
</dbReference>
<dbReference type="PRINTS" id="PR00260">
    <property type="entry name" value="CHEMTRNSDUCR"/>
</dbReference>
<name>M0MAJ7_9EURY</name>
<reference evidence="8 9" key="1">
    <citation type="journal article" date="2014" name="PLoS Genet.">
        <title>Phylogenetically driven sequencing of extremely halophilic archaea reveals strategies for static and dynamic osmo-response.</title>
        <authorList>
            <person name="Becker E.A."/>
            <person name="Seitzer P.M."/>
            <person name="Tritt A."/>
            <person name="Larsen D."/>
            <person name="Krusor M."/>
            <person name="Yao A.I."/>
            <person name="Wu D."/>
            <person name="Madern D."/>
            <person name="Eisen J.A."/>
            <person name="Darling A.E."/>
            <person name="Facciotti M.T."/>
        </authorList>
    </citation>
    <scope>NUCLEOTIDE SEQUENCE [LARGE SCALE GENOMIC DNA]</scope>
    <source>
        <strain evidence="8 9">JCM 10879</strain>
    </source>
</reference>
<evidence type="ECO:0000259" key="7">
    <source>
        <dbReference type="PROSITE" id="PS50885"/>
    </source>
</evidence>
<dbReference type="AlphaFoldDB" id="M0MAJ7"/>
<dbReference type="SMART" id="SM01204">
    <property type="entry name" value="FIST_C"/>
    <property type="match status" value="1"/>
</dbReference>
<dbReference type="GO" id="GO:0006935">
    <property type="term" value="P:chemotaxis"/>
    <property type="evidence" value="ECO:0007669"/>
    <property type="project" value="InterPro"/>
</dbReference>
<sequence>MSVVFGSSATASALRFGVLSAVVAAAVVGAGVVAGLPGLLGGGALIVVAGIVVGHWAGGRIDGTIERVQTETTMGDADAVDFDFESMTDVEDIGDAVEATLRENRRLRDRAGTLEDELESLETRNERIEAQAAELEEAMGLCAAGRLAHRIEPDENAPLSVAEEFNAMMDELEGTIRHLKDFVRLVVTSSDELMAGTDEVTTASTEISEDIQEIADGASVQSERLESVNAEMDHLSANIEEIASRSEKVATIAAETAETGREGREAARTAVDGIEEIESGSTEAVEAIETLHEDVEAIDELVEMISDIARQTNMLALNANIEASRGTTEDGDDGEGFAVVASEVKELANEVQSAAEEIETRLERIQERTETATETVTETEEKIAAHTDSVENALSALEEIAEYAEETNDGVQEISMAADQQAESTQQAVALVDETATISDRTSALAENVAASAEEQTTALTSVSDSAAELAENAAWLRDTLDMYKARQEVPGQERAPAVAAANDSRVTASTETSGREDATSGGSEPNTITEGSTDEVAASVTGPADRTEEDADDTTFEFSDLESEASEEPATDGLPTQFGSGVAVGDDGFEVGKAAATQAADGLETDGRVDFGQVFCAAEYDYEAVLDGIRSVVGDEAELIGASSSGEFTEETSTEGSVAVALAASDTVQFFSGLGTDLSDGVAAAVNEAVESLPGSVAGYPHLSAIVLHDGLAGVGDQVAVATQRNLGHETSFVGGSAADDLSMEATHVFHNETVESDAVVVGLLASKEPITISVDHGHSPISEPMTVTKSEGGRILELDGKPAFEAWREVVEPYLEERGRTVDFDALEDGSLELFGLLTEFEFGIEEGRGASDDGYKIRWPGLSLTTEGYLDFPVGVPEGTELRVMHSPKSDQIESARDTARDAVENAGSSEIAGGFVYDCACRSIILEDEFGEAVDAMADELEVPFTGFETYGELCMERGQLSGYHNTTSVVMLLPE</sequence>
<dbReference type="GO" id="GO:0007165">
    <property type="term" value="P:signal transduction"/>
    <property type="evidence" value="ECO:0007669"/>
    <property type="project" value="UniProtKB-KW"/>
</dbReference>
<keyword evidence="1 3" id="KW-0807">Transducer</keyword>
<dbReference type="GO" id="GO:0004888">
    <property type="term" value="F:transmembrane signaling receptor activity"/>
    <property type="evidence" value="ECO:0007669"/>
    <property type="project" value="InterPro"/>
</dbReference>
<dbReference type="SMART" id="SM00283">
    <property type="entry name" value="MA"/>
    <property type="match status" value="1"/>
</dbReference>
<dbReference type="eggNOG" id="arCOG02320">
    <property type="taxonomic scope" value="Archaea"/>
</dbReference>
<dbReference type="EMBL" id="AOMA01000063">
    <property type="protein sequence ID" value="EMA41644.1"/>
    <property type="molecule type" value="Genomic_DNA"/>
</dbReference>
<comment type="caution">
    <text evidence="8">The sequence shown here is derived from an EMBL/GenBank/DDBJ whole genome shotgun (WGS) entry which is preliminary data.</text>
</comment>
<comment type="similarity">
    <text evidence="2">Belongs to the methyl-accepting chemotaxis (MCP) protein family.</text>
</comment>
<evidence type="ECO:0000313" key="9">
    <source>
        <dbReference type="Proteomes" id="UP000011607"/>
    </source>
</evidence>
<feature type="compositionally biased region" description="Acidic residues" evidence="5">
    <location>
        <begin position="548"/>
        <end position="571"/>
    </location>
</feature>
<feature type="domain" description="Methyl-accepting transducer" evidence="6">
    <location>
        <begin position="196"/>
        <end position="436"/>
    </location>
</feature>
<evidence type="ECO:0000259" key="6">
    <source>
        <dbReference type="PROSITE" id="PS50111"/>
    </source>
</evidence>
<dbReference type="InterPro" id="IPR003660">
    <property type="entry name" value="HAMP_dom"/>
</dbReference>
<protein>
    <recommendedName>
        <fullName evidence="10">Methyl-accepting chemotaxis sensory transducer</fullName>
    </recommendedName>
</protein>
<evidence type="ECO:0000256" key="2">
    <source>
        <dbReference type="ARBA" id="ARBA00029447"/>
    </source>
</evidence>
<evidence type="ECO:0000256" key="5">
    <source>
        <dbReference type="SAM" id="MobiDB-lite"/>
    </source>
</evidence>
<evidence type="ECO:0000256" key="4">
    <source>
        <dbReference type="SAM" id="Coils"/>
    </source>
</evidence>
<dbReference type="Pfam" id="PF10442">
    <property type="entry name" value="FIST_C"/>
    <property type="match status" value="1"/>
</dbReference>
<dbReference type="Proteomes" id="UP000011607">
    <property type="component" value="Unassembled WGS sequence"/>
</dbReference>
<dbReference type="InterPro" id="IPR019494">
    <property type="entry name" value="FIST_C"/>
</dbReference>
<dbReference type="SUPFAM" id="SSF58104">
    <property type="entry name" value="Methyl-accepting chemotaxis protein (MCP) signaling domain"/>
    <property type="match status" value="1"/>
</dbReference>
<dbReference type="PANTHER" id="PTHR32089">
    <property type="entry name" value="METHYL-ACCEPTING CHEMOTAXIS PROTEIN MCPB"/>
    <property type="match status" value="1"/>
</dbReference>
<feature type="coiled-coil region" evidence="4">
    <location>
        <begin position="97"/>
        <end position="138"/>
    </location>
</feature>
<feature type="region of interest" description="Disordered" evidence="5">
    <location>
        <begin position="490"/>
        <end position="584"/>
    </location>
</feature>
<feature type="coiled-coil region" evidence="4">
    <location>
        <begin position="341"/>
        <end position="382"/>
    </location>
</feature>
<keyword evidence="9" id="KW-1185">Reference proteome</keyword>
<dbReference type="SMART" id="SM00304">
    <property type="entry name" value="HAMP"/>
    <property type="match status" value="1"/>
</dbReference>
<dbReference type="PANTHER" id="PTHR32089:SF112">
    <property type="entry name" value="LYSOZYME-LIKE PROTEIN-RELATED"/>
    <property type="match status" value="1"/>
</dbReference>